<dbReference type="AlphaFoldDB" id="A0A0F9HJS8"/>
<comment type="caution">
    <text evidence="1">The sequence shown here is derived from an EMBL/GenBank/DDBJ whole genome shotgun (WGS) entry which is preliminary data.</text>
</comment>
<organism evidence="1">
    <name type="scientific">marine sediment metagenome</name>
    <dbReference type="NCBI Taxonomy" id="412755"/>
    <lineage>
        <taxon>unclassified sequences</taxon>
        <taxon>metagenomes</taxon>
        <taxon>ecological metagenomes</taxon>
    </lineage>
</organism>
<dbReference type="EMBL" id="LAZR01016681">
    <property type="protein sequence ID" value="KKM03437.1"/>
    <property type="molecule type" value="Genomic_DNA"/>
</dbReference>
<reference evidence="1" key="1">
    <citation type="journal article" date="2015" name="Nature">
        <title>Complex archaea that bridge the gap between prokaryotes and eukaryotes.</title>
        <authorList>
            <person name="Spang A."/>
            <person name="Saw J.H."/>
            <person name="Jorgensen S.L."/>
            <person name="Zaremba-Niedzwiedzka K."/>
            <person name="Martijn J."/>
            <person name="Lind A.E."/>
            <person name="van Eijk R."/>
            <person name="Schleper C."/>
            <person name="Guy L."/>
            <person name="Ettema T.J."/>
        </authorList>
    </citation>
    <scope>NUCLEOTIDE SEQUENCE</scope>
</reference>
<sequence>MEEKTEEEIEREHKRWRKINEDKKNTKEVAK</sequence>
<proteinExistence type="predicted"/>
<name>A0A0F9HJS8_9ZZZZ</name>
<gene>
    <name evidence="1" type="ORF">LCGC14_1774490</name>
</gene>
<protein>
    <submittedName>
        <fullName evidence="1">Uncharacterized protein</fullName>
    </submittedName>
</protein>
<evidence type="ECO:0000313" key="1">
    <source>
        <dbReference type="EMBL" id="KKM03437.1"/>
    </source>
</evidence>
<accession>A0A0F9HJS8</accession>